<accession>A0ACC0C041</accession>
<gene>
    <name evidence="1" type="ORF">M9H77_09144</name>
</gene>
<name>A0ACC0C041_CATRO</name>
<proteinExistence type="predicted"/>
<protein>
    <submittedName>
        <fullName evidence="1">Uncharacterized protein</fullName>
    </submittedName>
</protein>
<reference evidence="2" key="1">
    <citation type="journal article" date="2023" name="Nat. Plants">
        <title>Single-cell RNA sequencing provides a high-resolution roadmap for understanding the multicellular compartmentation of specialized metabolism.</title>
        <authorList>
            <person name="Sun S."/>
            <person name="Shen X."/>
            <person name="Li Y."/>
            <person name="Li Y."/>
            <person name="Wang S."/>
            <person name="Li R."/>
            <person name="Zhang H."/>
            <person name="Shen G."/>
            <person name="Guo B."/>
            <person name="Wei J."/>
            <person name="Xu J."/>
            <person name="St-Pierre B."/>
            <person name="Chen S."/>
            <person name="Sun C."/>
        </authorList>
    </citation>
    <scope>NUCLEOTIDE SEQUENCE [LARGE SCALE GENOMIC DNA]</scope>
</reference>
<dbReference type="Proteomes" id="UP001060085">
    <property type="component" value="Linkage Group LG02"/>
</dbReference>
<evidence type="ECO:0000313" key="2">
    <source>
        <dbReference type="Proteomes" id="UP001060085"/>
    </source>
</evidence>
<evidence type="ECO:0000313" key="1">
    <source>
        <dbReference type="EMBL" id="KAI5678194.1"/>
    </source>
</evidence>
<dbReference type="EMBL" id="CM044702">
    <property type="protein sequence ID" value="KAI5678194.1"/>
    <property type="molecule type" value="Genomic_DNA"/>
</dbReference>
<keyword evidence="2" id="KW-1185">Reference proteome</keyword>
<sequence length="132" mass="15842">MTNLHGRILLSILFLLCFLVQSANVSAFILQKYRVFIFNGLPNNNNPLQIRCQSKDDDLGYHNLLMDQNFNWHFRTNFWGTTKFWCHFWWLNKDQADDVFDSIISLLCYDKTCKWVVKEDGFYLNGIKVYEW</sequence>
<organism evidence="1 2">
    <name type="scientific">Catharanthus roseus</name>
    <name type="common">Madagascar periwinkle</name>
    <name type="synonym">Vinca rosea</name>
    <dbReference type="NCBI Taxonomy" id="4058"/>
    <lineage>
        <taxon>Eukaryota</taxon>
        <taxon>Viridiplantae</taxon>
        <taxon>Streptophyta</taxon>
        <taxon>Embryophyta</taxon>
        <taxon>Tracheophyta</taxon>
        <taxon>Spermatophyta</taxon>
        <taxon>Magnoliopsida</taxon>
        <taxon>eudicotyledons</taxon>
        <taxon>Gunneridae</taxon>
        <taxon>Pentapetalae</taxon>
        <taxon>asterids</taxon>
        <taxon>lamiids</taxon>
        <taxon>Gentianales</taxon>
        <taxon>Apocynaceae</taxon>
        <taxon>Rauvolfioideae</taxon>
        <taxon>Vinceae</taxon>
        <taxon>Catharanthinae</taxon>
        <taxon>Catharanthus</taxon>
    </lineage>
</organism>
<comment type="caution">
    <text evidence="1">The sequence shown here is derived from an EMBL/GenBank/DDBJ whole genome shotgun (WGS) entry which is preliminary data.</text>
</comment>